<feature type="region of interest" description="Disordered" evidence="1">
    <location>
        <begin position="117"/>
        <end position="149"/>
    </location>
</feature>
<protein>
    <submittedName>
        <fullName evidence="2">Uncharacterized protein</fullName>
    </submittedName>
</protein>
<dbReference type="AlphaFoldDB" id="A0A0G4LYZ1"/>
<sequence>MPGRKKNPDIWVINSKKYKPNENVDQKKKKRWKGKKKKAGNHNKTRKRSDNQKSQKTRRKPRPTSGRWKRSHAVAGCDKGTEVDEYIAQTGQHQQNDVRYTRKQKRIFQAATLRKLEKNGQELQPNREQRDRDAEGFEKVARRQRGKVRKQRLAKNWIEEPWDISTDSDFAWLHQTRENDAAESDVLSNKNTAHSEEGSLEEAQDQLQMTQSKGLTADYVPLVDAADGALKALLESVPSLDDRVAELGVEASTVLTDIGALQIRVKEVIAKRDDIVTKLVGLCNTGAELQPHIAEVAQALRKEPHSMFTLEGLASTKRKASGDPSNAKPMKRVKPIHAFASGQELHENDEASPAPSSEL</sequence>
<feature type="region of interest" description="Disordered" evidence="1">
    <location>
        <begin position="1"/>
        <end position="79"/>
    </location>
</feature>
<organism evidence="2 4">
    <name type="scientific">Verticillium longisporum</name>
    <name type="common">Verticillium dahliae var. longisporum</name>
    <dbReference type="NCBI Taxonomy" id="100787"/>
    <lineage>
        <taxon>Eukaryota</taxon>
        <taxon>Fungi</taxon>
        <taxon>Dikarya</taxon>
        <taxon>Ascomycota</taxon>
        <taxon>Pezizomycotina</taxon>
        <taxon>Sordariomycetes</taxon>
        <taxon>Hypocreomycetidae</taxon>
        <taxon>Glomerellales</taxon>
        <taxon>Plectosphaerellaceae</taxon>
        <taxon>Verticillium</taxon>
    </lineage>
</organism>
<dbReference type="Proteomes" id="UP000045706">
    <property type="component" value="Unassembled WGS sequence"/>
</dbReference>
<reference evidence="4 5" key="1">
    <citation type="submission" date="2015-05" db="EMBL/GenBank/DDBJ databases">
        <authorList>
            <person name="Fogelqvist Johan"/>
        </authorList>
    </citation>
    <scope>NUCLEOTIDE SEQUENCE [LARGE SCALE GENOMIC DNA]</scope>
    <source>
        <strain evidence="2">VL1</strain>
        <strain evidence="3">VL2</strain>
    </source>
</reference>
<accession>A0A0G4LYZ1</accession>
<feature type="region of interest" description="Disordered" evidence="1">
    <location>
        <begin position="181"/>
        <end position="208"/>
    </location>
</feature>
<evidence type="ECO:0000313" key="3">
    <source>
        <dbReference type="EMBL" id="CRK44361.1"/>
    </source>
</evidence>
<evidence type="ECO:0000313" key="2">
    <source>
        <dbReference type="EMBL" id="CRK27234.1"/>
    </source>
</evidence>
<feature type="compositionally biased region" description="Basic residues" evidence="1">
    <location>
        <begin position="27"/>
        <end position="47"/>
    </location>
</feature>
<evidence type="ECO:0000256" key="1">
    <source>
        <dbReference type="SAM" id="MobiDB-lite"/>
    </source>
</evidence>
<name>A0A0G4LYZ1_VERLO</name>
<proteinExistence type="predicted"/>
<keyword evidence="4" id="KW-1185">Reference proteome</keyword>
<evidence type="ECO:0000313" key="5">
    <source>
        <dbReference type="Proteomes" id="UP000045706"/>
    </source>
</evidence>
<feature type="compositionally biased region" description="Basic residues" evidence="1">
    <location>
        <begin position="55"/>
        <end position="72"/>
    </location>
</feature>
<evidence type="ECO:0000313" key="4">
    <source>
        <dbReference type="Proteomes" id="UP000044602"/>
    </source>
</evidence>
<feature type="compositionally biased region" description="Basic and acidic residues" evidence="1">
    <location>
        <begin position="117"/>
        <end position="141"/>
    </location>
</feature>
<dbReference type="EMBL" id="CVQH01020341">
    <property type="protein sequence ID" value="CRK27234.1"/>
    <property type="molecule type" value="Genomic_DNA"/>
</dbReference>
<dbReference type="EMBL" id="CVQI01033940">
    <property type="protein sequence ID" value="CRK44361.1"/>
    <property type="molecule type" value="Genomic_DNA"/>
</dbReference>
<dbReference type="Proteomes" id="UP000044602">
    <property type="component" value="Unassembled WGS sequence"/>
</dbReference>
<feature type="region of interest" description="Disordered" evidence="1">
    <location>
        <begin position="313"/>
        <end position="359"/>
    </location>
</feature>
<gene>
    <name evidence="2" type="ORF">BN1708_014735</name>
    <name evidence="3" type="ORF">BN1723_006070</name>
</gene>